<feature type="region of interest" description="Disordered" evidence="1">
    <location>
        <begin position="1"/>
        <end position="82"/>
    </location>
</feature>
<proteinExistence type="predicted"/>
<feature type="compositionally biased region" description="Basic and acidic residues" evidence="1">
    <location>
        <begin position="13"/>
        <end position="28"/>
    </location>
</feature>
<evidence type="ECO:0000313" key="2">
    <source>
        <dbReference type="EMBL" id="CAB9514548.1"/>
    </source>
</evidence>
<protein>
    <submittedName>
        <fullName evidence="2">Uncharacterized protein</fullName>
    </submittedName>
</protein>
<gene>
    <name evidence="2" type="ORF">SEMRO_660_G183040.1</name>
</gene>
<keyword evidence="3" id="KW-1185">Reference proteome</keyword>
<dbReference type="Proteomes" id="UP001153069">
    <property type="component" value="Unassembled WGS sequence"/>
</dbReference>
<name>A0A9N8E529_9STRA</name>
<organism evidence="2 3">
    <name type="scientific">Seminavis robusta</name>
    <dbReference type="NCBI Taxonomy" id="568900"/>
    <lineage>
        <taxon>Eukaryota</taxon>
        <taxon>Sar</taxon>
        <taxon>Stramenopiles</taxon>
        <taxon>Ochrophyta</taxon>
        <taxon>Bacillariophyta</taxon>
        <taxon>Bacillariophyceae</taxon>
        <taxon>Bacillariophycidae</taxon>
        <taxon>Naviculales</taxon>
        <taxon>Naviculaceae</taxon>
        <taxon>Seminavis</taxon>
    </lineage>
</organism>
<reference evidence="2" key="1">
    <citation type="submission" date="2020-06" db="EMBL/GenBank/DDBJ databases">
        <authorList>
            <consortium name="Plant Systems Biology data submission"/>
        </authorList>
    </citation>
    <scope>NUCLEOTIDE SEQUENCE</scope>
    <source>
        <strain evidence="2">D6</strain>
    </source>
</reference>
<comment type="caution">
    <text evidence="2">The sequence shown here is derived from an EMBL/GenBank/DDBJ whole genome shotgun (WGS) entry which is preliminary data.</text>
</comment>
<dbReference type="EMBL" id="CAICTM010000659">
    <property type="protein sequence ID" value="CAB9514548.1"/>
    <property type="molecule type" value="Genomic_DNA"/>
</dbReference>
<evidence type="ECO:0000313" key="3">
    <source>
        <dbReference type="Proteomes" id="UP001153069"/>
    </source>
</evidence>
<evidence type="ECO:0000256" key="1">
    <source>
        <dbReference type="SAM" id="MobiDB-lite"/>
    </source>
</evidence>
<sequence>MIKDAATCNTGPERGEVLVEWRASSDTKTEEEEVLGGSYQRRSRESGSRTKPSSETLPPRTVSAPAPTLEEIPAKSNPNNNNKKWNEALHASLGNVWSGITGGDSFSDDNEEEDLWDQKDRIRTEYYLQQYDKFQYTPEDVARLLVSDDAAFQSLQKALRKRHAVTNGHLTQNLHLYIKKVKDVQAKKRLL</sequence>
<accession>A0A9N8E529</accession>
<dbReference type="AlphaFoldDB" id="A0A9N8E529"/>